<feature type="region of interest" description="Disordered" evidence="1">
    <location>
        <begin position="66"/>
        <end position="90"/>
    </location>
</feature>
<gene>
    <name evidence="2" type="ORF">g.4505</name>
</gene>
<organism evidence="2">
    <name type="scientific">Pectinophora gossypiella</name>
    <name type="common">Cotton pink bollworm</name>
    <name type="synonym">Depressaria gossypiella</name>
    <dbReference type="NCBI Taxonomy" id="13191"/>
    <lineage>
        <taxon>Eukaryota</taxon>
        <taxon>Metazoa</taxon>
        <taxon>Ecdysozoa</taxon>
        <taxon>Arthropoda</taxon>
        <taxon>Hexapoda</taxon>
        <taxon>Insecta</taxon>
        <taxon>Pterygota</taxon>
        <taxon>Neoptera</taxon>
        <taxon>Endopterygota</taxon>
        <taxon>Lepidoptera</taxon>
        <taxon>Glossata</taxon>
        <taxon>Ditrysia</taxon>
        <taxon>Gelechioidea</taxon>
        <taxon>Gelechiidae</taxon>
        <taxon>Apatetrinae</taxon>
        <taxon>Pectinophora</taxon>
    </lineage>
</organism>
<evidence type="ECO:0000256" key="1">
    <source>
        <dbReference type="SAM" id="MobiDB-lite"/>
    </source>
</evidence>
<evidence type="ECO:0000313" key="2">
    <source>
        <dbReference type="EMBL" id="JAT84411.1"/>
    </source>
</evidence>
<reference evidence="2" key="1">
    <citation type="submission" date="2015-09" db="EMBL/GenBank/DDBJ databases">
        <title>De novo assembly of Pectinophora gossypiella (Pink Bollworm) gut transcriptome.</title>
        <authorList>
            <person name="Tassone E.E."/>
        </authorList>
    </citation>
    <scope>NUCLEOTIDE SEQUENCE</scope>
</reference>
<feature type="non-terminal residue" evidence="2">
    <location>
        <position position="1"/>
    </location>
</feature>
<name>A0A1E1WC22_PECGO</name>
<feature type="compositionally biased region" description="Polar residues" evidence="1">
    <location>
        <begin position="68"/>
        <end position="82"/>
    </location>
</feature>
<accession>A0A1E1WC22</accession>
<proteinExistence type="predicted"/>
<dbReference type="AlphaFoldDB" id="A0A1E1WC22"/>
<dbReference type="EMBL" id="GDQN01006643">
    <property type="protein sequence ID" value="JAT84411.1"/>
    <property type="molecule type" value="Transcribed_RNA"/>
</dbReference>
<dbReference type="OrthoDB" id="47328at2759"/>
<feature type="non-terminal residue" evidence="2">
    <location>
        <position position="116"/>
    </location>
</feature>
<protein>
    <submittedName>
        <fullName evidence="2">Uncharacterized protein</fullName>
    </submittedName>
</protein>
<sequence length="116" mass="12716">NGHDKPDGDATTISILNNASKEVASANSTPRRNRLTLHFDHTPVRNSAHFKDPPIVQTNLYIKDHANKSSQSSLESVSTMSGGDSLPRNMTRLDLSEIGDQVNRFGVMSAEEVRDV</sequence>